<proteinExistence type="predicted"/>
<evidence type="ECO:0000313" key="1">
    <source>
        <dbReference type="EMBL" id="MBC5735373.1"/>
    </source>
</evidence>
<protein>
    <submittedName>
        <fullName evidence="1">Uncharacterized protein</fullName>
    </submittedName>
</protein>
<organism evidence="1 2">
    <name type="scientific">Lawsonibacter hominis</name>
    <dbReference type="NCBI Taxonomy" id="2763053"/>
    <lineage>
        <taxon>Bacteria</taxon>
        <taxon>Bacillati</taxon>
        <taxon>Bacillota</taxon>
        <taxon>Clostridia</taxon>
        <taxon>Eubacteriales</taxon>
        <taxon>Oscillospiraceae</taxon>
        <taxon>Lawsonibacter</taxon>
    </lineage>
</organism>
<keyword evidence="2" id="KW-1185">Reference proteome</keyword>
<reference evidence="1" key="1">
    <citation type="submission" date="2020-08" db="EMBL/GenBank/DDBJ databases">
        <title>Genome public.</title>
        <authorList>
            <person name="Liu C."/>
            <person name="Sun Q."/>
        </authorList>
    </citation>
    <scope>NUCLEOTIDE SEQUENCE</scope>
    <source>
        <strain evidence="1">NSJ-51</strain>
    </source>
</reference>
<dbReference type="Proteomes" id="UP000661435">
    <property type="component" value="Unassembled WGS sequence"/>
</dbReference>
<gene>
    <name evidence="1" type="ORF">H8S57_16940</name>
</gene>
<name>A0A8J6J7Y2_9FIRM</name>
<sequence length="97" mass="10622">MAIKIAALRHADRRAAKGIQDKPIVGHGRRKVKMSIQISISPPMEVCGSGVVRINQEAAQIVNRLIATYRVPAKEIVSKIIIEADRQGLDVILKGDE</sequence>
<accession>A0A8J6J7Y2</accession>
<dbReference type="AlphaFoldDB" id="A0A8J6J7Y2"/>
<dbReference type="EMBL" id="JACOPP010000096">
    <property type="protein sequence ID" value="MBC5735373.1"/>
    <property type="molecule type" value="Genomic_DNA"/>
</dbReference>
<comment type="caution">
    <text evidence="1">The sequence shown here is derived from an EMBL/GenBank/DDBJ whole genome shotgun (WGS) entry which is preliminary data.</text>
</comment>
<evidence type="ECO:0000313" key="2">
    <source>
        <dbReference type="Proteomes" id="UP000661435"/>
    </source>
</evidence>